<dbReference type="EMBL" id="JADNYJ010000068">
    <property type="protein sequence ID" value="KAF8892816.1"/>
    <property type="molecule type" value="Genomic_DNA"/>
</dbReference>
<comment type="caution">
    <text evidence="1">The sequence shown here is derived from an EMBL/GenBank/DDBJ whole genome shotgun (WGS) entry which is preliminary data.</text>
</comment>
<dbReference type="AlphaFoldDB" id="A0A9P5TKH8"/>
<name>A0A9P5TKH8_GYMJU</name>
<dbReference type="Proteomes" id="UP000724874">
    <property type="component" value="Unassembled WGS sequence"/>
</dbReference>
<reference evidence="1" key="1">
    <citation type="submission" date="2020-11" db="EMBL/GenBank/DDBJ databases">
        <authorList>
            <consortium name="DOE Joint Genome Institute"/>
            <person name="Ahrendt S."/>
            <person name="Riley R."/>
            <person name="Andreopoulos W."/>
            <person name="LaButti K."/>
            <person name="Pangilinan J."/>
            <person name="Ruiz-duenas F.J."/>
            <person name="Barrasa J.M."/>
            <person name="Sanchez-Garcia M."/>
            <person name="Camarero S."/>
            <person name="Miyauchi S."/>
            <person name="Serrano A."/>
            <person name="Linde D."/>
            <person name="Babiker R."/>
            <person name="Drula E."/>
            <person name="Ayuso-Fernandez I."/>
            <person name="Pacheco R."/>
            <person name="Padilla G."/>
            <person name="Ferreira P."/>
            <person name="Barriuso J."/>
            <person name="Kellner H."/>
            <person name="Castanera R."/>
            <person name="Alfaro M."/>
            <person name="Ramirez L."/>
            <person name="Pisabarro A.G."/>
            <person name="Kuo A."/>
            <person name="Tritt A."/>
            <person name="Lipzen A."/>
            <person name="He G."/>
            <person name="Yan M."/>
            <person name="Ng V."/>
            <person name="Cullen D."/>
            <person name="Martin F."/>
            <person name="Rosso M.-N."/>
            <person name="Henrissat B."/>
            <person name="Hibbett D."/>
            <person name="Martinez A.T."/>
            <person name="Grigoriev I.V."/>
        </authorList>
    </citation>
    <scope>NUCLEOTIDE SEQUENCE</scope>
    <source>
        <strain evidence="1">AH 44721</strain>
    </source>
</reference>
<proteinExistence type="predicted"/>
<evidence type="ECO:0000313" key="2">
    <source>
        <dbReference type="Proteomes" id="UP000724874"/>
    </source>
</evidence>
<protein>
    <submittedName>
        <fullName evidence="1">Uncharacterized protein</fullName>
    </submittedName>
</protein>
<dbReference type="OrthoDB" id="2535105at2759"/>
<evidence type="ECO:0000313" key="1">
    <source>
        <dbReference type="EMBL" id="KAF8892816.1"/>
    </source>
</evidence>
<keyword evidence="2" id="KW-1185">Reference proteome</keyword>
<gene>
    <name evidence="1" type="ORF">CPB84DRAFT_1748710</name>
</gene>
<sequence>MSLFNRLRHRYPGQQSITPPPPLIDKMIAWTIQSGLVSAITEIAMFITFYALKDSYIWVAIYLSLSKSSHFHFKKRAQKGRTWSRLNGRMVLPEKNTFALRQTQHFTNPITAREKNDKGLTAHETASQDIIQYVEKEKQNTSLPDDL</sequence>
<organism evidence="1 2">
    <name type="scientific">Gymnopilus junonius</name>
    <name type="common">Spectacular rustgill mushroom</name>
    <name type="synonym">Gymnopilus spectabilis subsp. junonius</name>
    <dbReference type="NCBI Taxonomy" id="109634"/>
    <lineage>
        <taxon>Eukaryota</taxon>
        <taxon>Fungi</taxon>
        <taxon>Dikarya</taxon>
        <taxon>Basidiomycota</taxon>
        <taxon>Agaricomycotina</taxon>
        <taxon>Agaricomycetes</taxon>
        <taxon>Agaricomycetidae</taxon>
        <taxon>Agaricales</taxon>
        <taxon>Agaricineae</taxon>
        <taxon>Hymenogastraceae</taxon>
        <taxon>Gymnopilus</taxon>
    </lineage>
</organism>
<accession>A0A9P5TKH8</accession>